<dbReference type="OrthoDB" id="445301at2759"/>
<dbReference type="InterPro" id="IPR007246">
    <property type="entry name" value="Gaa1"/>
</dbReference>
<feature type="transmembrane region" description="Helical" evidence="2">
    <location>
        <begin position="370"/>
        <end position="390"/>
    </location>
</feature>
<gene>
    <name evidence="3" type="ORF">BTJ68_00230</name>
</gene>
<dbReference type="Gene3D" id="3.40.630.10">
    <property type="entry name" value="Zn peptidases"/>
    <property type="match status" value="1"/>
</dbReference>
<feature type="compositionally biased region" description="Basic and acidic residues" evidence="1">
    <location>
        <begin position="701"/>
        <end position="717"/>
    </location>
</feature>
<accession>A0A1Z5TV75</accession>
<feature type="compositionally biased region" description="Basic and acidic residues" evidence="1">
    <location>
        <begin position="920"/>
        <end position="929"/>
    </location>
</feature>
<evidence type="ECO:0000313" key="4">
    <source>
        <dbReference type="Proteomes" id="UP000194280"/>
    </source>
</evidence>
<name>A0A1Z5TV75_HORWE</name>
<evidence type="ECO:0000256" key="1">
    <source>
        <dbReference type="SAM" id="MobiDB-lite"/>
    </source>
</evidence>
<keyword evidence="2" id="KW-0812">Transmembrane</keyword>
<dbReference type="STRING" id="1157616.A0A1Z5TV75"/>
<dbReference type="PANTHER" id="PTHR13304:SF0">
    <property type="entry name" value="GLYCOSYLPHOSPHATIDYLINOSITOL ANCHOR ATTACHMENT 1 PROTEIN"/>
    <property type="match status" value="1"/>
</dbReference>
<protein>
    <submittedName>
        <fullName evidence="3">Uncharacterized protein</fullName>
    </submittedName>
</protein>
<feature type="transmembrane region" description="Helical" evidence="2">
    <location>
        <begin position="509"/>
        <end position="533"/>
    </location>
</feature>
<evidence type="ECO:0000313" key="3">
    <source>
        <dbReference type="EMBL" id="OTA39868.1"/>
    </source>
</evidence>
<proteinExistence type="predicted"/>
<dbReference type="AlphaFoldDB" id="A0A1Z5TV75"/>
<comment type="caution">
    <text evidence="3">The sequence shown here is derived from an EMBL/GenBank/DDBJ whole genome shotgun (WGS) entry which is preliminary data.</text>
</comment>
<dbReference type="GO" id="GO:0042765">
    <property type="term" value="C:GPI-anchor transamidase complex"/>
    <property type="evidence" value="ECO:0007669"/>
    <property type="project" value="InterPro"/>
</dbReference>
<dbReference type="Proteomes" id="UP000194280">
    <property type="component" value="Unassembled WGS sequence"/>
</dbReference>
<dbReference type="FunCoup" id="A0A1Z5TV75">
    <property type="interactions" value="1012"/>
</dbReference>
<feature type="region of interest" description="Disordered" evidence="1">
    <location>
        <begin position="697"/>
        <end position="940"/>
    </location>
</feature>
<feature type="compositionally biased region" description="Polar residues" evidence="1">
    <location>
        <begin position="825"/>
        <end position="834"/>
    </location>
</feature>
<feature type="transmembrane region" description="Helical" evidence="2">
    <location>
        <begin position="468"/>
        <end position="488"/>
    </location>
</feature>
<dbReference type="Pfam" id="PF04114">
    <property type="entry name" value="Gaa1"/>
    <property type="match status" value="1"/>
</dbReference>
<dbReference type="GO" id="GO:0016255">
    <property type="term" value="P:attachment of GPI anchor to protein"/>
    <property type="evidence" value="ECO:0007669"/>
    <property type="project" value="TreeGrafter"/>
</dbReference>
<feature type="transmembrane region" description="Helical" evidence="2">
    <location>
        <begin position="442"/>
        <end position="462"/>
    </location>
</feature>
<feature type="compositionally biased region" description="Low complexity" evidence="1">
    <location>
        <begin position="897"/>
        <end position="919"/>
    </location>
</feature>
<keyword evidence="2" id="KW-0472">Membrane</keyword>
<feature type="compositionally biased region" description="Basic and acidic residues" evidence="1">
    <location>
        <begin position="782"/>
        <end position="797"/>
    </location>
</feature>
<dbReference type="EMBL" id="MUNK01000001">
    <property type="protein sequence ID" value="OTA39868.1"/>
    <property type="molecule type" value="Genomic_DNA"/>
</dbReference>
<dbReference type="SUPFAM" id="SSF53187">
    <property type="entry name" value="Zn-dependent exopeptidases"/>
    <property type="match status" value="1"/>
</dbReference>
<evidence type="ECO:0000256" key="2">
    <source>
        <dbReference type="SAM" id="Phobius"/>
    </source>
</evidence>
<dbReference type="PANTHER" id="PTHR13304">
    <property type="entry name" value="GLYCOSYLPHOSPHATIDYLINOSITOL ANCHOR ATTACHMENT 1 PROTEIN"/>
    <property type="match status" value="1"/>
</dbReference>
<feature type="transmembrane region" description="Helical" evidence="2">
    <location>
        <begin position="21"/>
        <end position="40"/>
    </location>
</feature>
<feature type="transmembrane region" description="Helical" evidence="2">
    <location>
        <begin position="553"/>
        <end position="575"/>
    </location>
</feature>
<dbReference type="InParanoid" id="A0A1Z5TV75"/>
<sequence length="1002" mass="111112">MALSTRLLTLRKSPVLLKLPPYLSLLCILVGVAWLLLLPLNDYSRQTYVSENAILPGQVHTYFGGSEHNIFRAYRQEAYRLSFENDQDRDAGLEKVLKEIGLKTAQQPYRYTVAGEDIQGTNVYGLLQGPRADATEAMVLMAAWKNFEGETNWSGVALALTLARYFKRWSIWSKDILVLFPAESVYGSEAWVSAYHSVSTEATSLRNVSALPIKAGALQGAVALDYPVGPWGHRFDKIDIQYDGINGALPNLDLLNTAVSVASGQMHIGCTLHGMAKHSDSYRDRLETLGKGLVTQAAGHATGPHSPFMPYHVDAITLKAVGDGWHDEMSLGRTTESLFRSINNLLEHLHQSFFFYVLLNANRFVSIGNYLPAAMLIAGSFTITALGLWVESGRVPPPKKDVKPASTDEKKKGVDMKVVREGGDVALVPVTEERVAEREVSLPSLLVLGAHLVGFVPLYLLNTLAKEYLPIALHATTLLSLLLPYGAAKTLVQRGLTKQQVQITQSFSLLLLGATLSTLATLNFSLAFVVGLISAGLCFVRTRPRPAHPTANIAVGTLTALAHSITSPPVVIYFLNWYLAKGKGWYDVSWLLYEMAQGWVAQDVYTSFVIWAIWWPAWVSAGDEVAIGDAIAQTSLAEILLRFNTGIVQIISYFLEKDNGDIVHLDYRSLTDLSDLSRLETCRVLQQLCIRLSQRGSRPFPDSRRAARDEISRRDNGSKISGHSVARVVIQGSSKPPQLMFVKPAERGRKPKPSRTHSAPNYELSGISKADDTPPSSPPPYELHDTHARPSRAREQPRPPQKQPKLRKSRSKPSRDELEIYPSRADQSQLSATKSMPDLHKSKSRHLKSPTSSQTDLLPPMPRPRTSHKHLKSPTGSQTHLPPPTPRPRTSTKNLKPPSSSQSHLPPPSSSSSSSSSPRPRNDRIRALRDPVPTYYSQLSDQTKLGEIPLERWPEAFDFEGMETANREALARGWPLNRWEGQTEMEGKRRRGFWGLFRRKGG</sequence>
<dbReference type="VEuPathDB" id="FungiDB:BTJ68_00230"/>
<keyword evidence="4" id="KW-1185">Reference proteome</keyword>
<organism evidence="3 4">
    <name type="scientific">Hortaea werneckii EXF-2000</name>
    <dbReference type="NCBI Taxonomy" id="1157616"/>
    <lineage>
        <taxon>Eukaryota</taxon>
        <taxon>Fungi</taxon>
        <taxon>Dikarya</taxon>
        <taxon>Ascomycota</taxon>
        <taxon>Pezizomycotina</taxon>
        <taxon>Dothideomycetes</taxon>
        <taxon>Dothideomycetidae</taxon>
        <taxon>Mycosphaerellales</taxon>
        <taxon>Teratosphaeriaceae</taxon>
        <taxon>Hortaea</taxon>
    </lineage>
</organism>
<reference evidence="3 4" key="1">
    <citation type="submission" date="2017-01" db="EMBL/GenBank/DDBJ databases">
        <title>The recent genome duplication of the halophilic yeast Hortaea werneckii: insights from long-read sequencing.</title>
        <authorList>
            <person name="Sinha S."/>
            <person name="Flibotte S."/>
            <person name="Neira M."/>
            <person name="Lenassi M."/>
            <person name="Gostincar C."/>
            <person name="Stajich J.E."/>
            <person name="Nislow C.E."/>
        </authorList>
    </citation>
    <scope>NUCLEOTIDE SEQUENCE [LARGE SCALE GENOMIC DNA]</scope>
    <source>
        <strain evidence="3 4">EXF-2000</strain>
    </source>
</reference>
<keyword evidence="2" id="KW-1133">Transmembrane helix</keyword>